<accession>A0A182Q9C3</accession>
<dbReference type="Proteomes" id="UP000075886">
    <property type="component" value="Unassembled WGS sequence"/>
</dbReference>
<evidence type="ECO:0000256" key="1">
    <source>
        <dbReference type="SAM" id="MobiDB-lite"/>
    </source>
</evidence>
<feature type="compositionally biased region" description="Basic residues" evidence="1">
    <location>
        <begin position="334"/>
        <end position="343"/>
    </location>
</feature>
<evidence type="ECO:0000313" key="2">
    <source>
        <dbReference type="EnsemblMetazoa" id="AFAF005628-PA"/>
    </source>
</evidence>
<protein>
    <submittedName>
        <fullName evidence="2">Uncharacterized protein</fullName>
    </submittedName>
</protein>
<name>A0A182Q9C3_9DIPT</name>
<feature type="region of interest" description="Disordered" evidence="1">
    <location>
        <begin position="225"/>
        <end position="245"/>
    </location>
</feature>
<dbReference type="EMBL" id="AXCN02000233">
    <property type="status" value="NOT_ANNOTATED_CDS"/>
    <property type="molecule type" value="Genomic_DNA"/>
</dbReference>
<proteinExistence type="predicted"/>
<organism evidence="2 3">
    <name type="scientific">Anopheles farauti</name>
    <dbReference type="NCBI Taxonomy" id="69004"/>
    <lineage>
        <taxon>Eukaryota</taxon>
        <taxon>Metazoa</taxon>
        <taxon>Ecdysozoa</taxon>
        <taxon>Arthropoda</taxon>
        <taxon>Hexapoda</taxon>
        <taxon>Insecta</taxon>
        <taxon>Pterygota</taxon>
        <taxon>Neoptera</taxon>
        <taxon>Endopterygota</taxon>
        <taxon>Diptera</taxon>
        <taxon>Nematocera</taxon>
        <taxon>Culicoidea</taxon>
        <taxon>Culicidae</taxon>
        <taxon>Anophelinae</taxon>
        <taxon>Anopheles</taxon>
    </lineage>
</organism>
<feature type="region of interest" description="Disordered" evidence="1">
    <location>
        <begin position="265"/>
        <end position="293"/>
    </location>
</feature>
<feature type="compositionally biased region" description="Basic and acidic residues" evidence="1">
    <location>
        <begin position="350"/>
        <end position="374"/>
    </location>
</feature>
<feature type="region of interest" description="Disordered" evidence="1">
    <location>
        <begin position="314"/>
        <end position="374"/>
    </location>
</feature>
<feature type="compositionally biased region" description="Pro residues" evidence="1">
    <location>
        <begin position="233"/>
        <end position="244"/>
    </location>
</feature>
<feature type="compositionally biased region" description="Polar residues" evidence="1">
    <location>
        <begin position="265"/>
        <end position="280"/>
    </location>
</feature>
<evidence type="ECO:0000313" key="3">
    <source>
        <dbReference type="Proteomes" id="UP000075886"/>
    </source>
</evidence>
<feature type="region of interest" description="Disordered" evidence="1">
    <location>
        <begin position="1"/>
        <end position="57"/>
    </location>
</feature>
<feature type="compositionally biased region" description="Basic residues" evidence="1">
    <location>
        <begin position="1"/>
        <end position="11"/>
    </location>
</feature>
<feature type="compositionally biased region" description="Basic residues" evidence="1">
    <location>
        <begin position="37"/>
        <end position="56"/>
    </location>
</feature>
<dbReference type="VEuPathDB" id="VectorBase:AFAF005628"/>
<reference evidence="2" key="2">
    <citation type="submission" date="2020-05" db="UniProtKB">
        <authorList>
            <consortium name="EnsemblMetazoa"/>
        </authorList>
    </citation>
    <scope>IDENTIFICATION</scope>
    <source>
        <strain evidence="2">FAR1</strain>
    </source>
</reference>
<dbReference type="AlphaFoldDB" id="A0A182Q9C3"/>
<keyword evidence="3" id="KW-1185">Reference proteome</keyword>
<dbReference type="EnsemblMetazoa" id="AFAF005628-RA">
    <property type="protein sequence ID" value="AFAF005628-PA"/>
    <property type="gene ID" value="AFAF005628"/>
</dbReference>
<reference evidence="3" key="1">
    <citation type="submission" date="2014-01" db="EMBL/GenBank/DDBJ databases">
        <title>The Genome Sequence of Anopheles farauti FAR1 (V2).</title>
        <authorList>
            <consortium name="The Broad Institute Genomics Platform"/>
            <person name="Neafsey D.E."/>
            <person name="Besansky N."/>
            <person name="Howell P."/>
            <person name="Walton C."/>
            <person name="Young S.K."/>
            <person name="Zeng Q."/>
            <person name="Gargeya S."/>
            <person name="Fitzgerald M."/>
            <person name="Haas B."/>
            <person name="Abouelleil A."/>
            <person name="Allen A.W."/>
            <person name="Alvarado L."/>
            <person name="Arachchi H.M."/>
            <person name="Berlin A.M."/>
            <person name="Chapman S.B."/>
            <person name="Gainer-Dewar J."/>
            <person name="Goldberg J."/>
            <person name="Griggs A."/>
            <person name="Gujja S."/>
            <person name="Hansen M."/>
            <person name="Howarth C."/>
            <person name="Imamovic A."/>
            <person name="Ireland A."/>
            <person name="Larimer J."/>
            <person name="McCowan C."/>
            <person name="Murphy C."/>
            <person name="Pearson M."/>
            <person name="Poon T.W."/>
            <person name="Priest M."/>
            <person name="Roberts A."/>
            <person name="Saif S."/>
            <person name="Shea T."/>
            <person name="Sisk P."/>
            <person name="Sykes S."/>
            <person name="Wortman J."/>
            <person name="Nusbaum C."/>
            <person name="Birren B."/>
        </authorList>
    </citation>
    <scope>NUCLEOTIDE SEQUENCE [LARGE SCALE GENOMIC DNA]</scope>
    <source>
        <strain evidence="3">FAR1</strain>
    </source>
</reference>
<sequence>MKLPKWIRRTPKSNVGVKSIVKTSGHSSDSGGGAGGGHRHRRKTSSGSVKGKRKRNSYVSSAITTKNFYPAEHFFKTGPPPPALDGRVDETERMARYRTLPASFGGVHYQQGAQPFYYGPLPGQRQQQAHPLGLPPVRNNNIANVRYAGSADHLHHEVPYNAPNNMQSAQHNGAATLHHDRSTTTMLSVFPPHSTNAEQRRRSYTPTGYQQHFSYDNGFVTKAYQQSQMHSIPQPPPPPPPPLPQGYVGVSDTVNRTRTRQILPTSTPGIYATGSTFSQQHQRRGGGLSGSFRRYKIPSPAEIFEMINDKYISPVGGGLVGKRKTAKRDDDDRKKHHHHHHHQQSSACGFERDKTRQRAKRNRNEETRKSPREVWKREARIPSRFCSWPLQSPPPWPKGSFAESNANRAQTAVAASILFLVAERSRKVRSVILRARVDRFRAGAF</sequence>